<sequence>MSETPRRGPTRRDLLRSGALAGAAAAAAPMAGAGAAAAHGGGTAPAGDLILTNGEIHTMDRRDPVVSVVAIRDGEIVYTGDKESHARKEFTDPPRAIDLRGKTAVPGIIDCHNHIVLMGNRPGYHTPLENAYSVADVQSTIRARTRVAPAGAFVTTIGGFHFNQFEERRLPSLAELDAAAPHHPVYLSIGFTGPSVTNSLGKAFFESVPGPDGPVTVGADGAIAAGQQTGRATLALRRQLTFEDRRRGARDAMRYAVSLGVTTHLDQGAFQAADAPSDGAAHEDNYRMHLPFLSVFGDGDGIVRLRINFLHMDADPASVALGERLRNAFPFFGNDLVRTGGIGEFVAPVPSDPITSGSPGNLRWLEAARKVAQARWRAEVHSLSTTDFKAEIDGFALINAEFPITDLRWVVGHVPSITEDYVDKLKALGGGINVTGFRYFAGTPTAAGPPYRMLADNGIPLGMSSDGMQIAPMNPWVHAYYATTGVNALGVAINGNQLLTRQEAVELYTRANGWFLGGVDEDRLGVLAPGRLGDVAVLNRDYFDRRRVGDADLKKINSVLTVLGGVVVHDAR</sequence>
<comment type="caution">
    <text evidence="2">The sequence shown here is derived from an EMBL/GenBank/DDBJ whole genome shotgun (WGS) entry which is preliminary data.</text>
</comment>
<keyword evidence="3" id="KW-1185">Reference proteome</keyword>
<protein>
    <submittedName>
        <fullName evidence="2">Amidohydrolase</fullName>
    </submittedName>
</protein>
<proteinExistence type="predicted"/>
<dbReference type="InterPro" id="IPR032466">
    <property type="entry name" value="Metal_Hydrolase"/>
</dbReference>
<dbReference type="PANTHER" id="PTHR22642">
    <property type="entry name" value="IMIDAZOLONEPROPIONASE"/>
    <property type="match status" value="1"/>
</dbReference>
<gene>
    <name evidence="2" type="primary">aepA</name>
    <name evidence="2" type="ORF">Asi02nite_09590</name>
</gene>
<dbReference type="Pfam" id="PF07969">
    <property type="entry name" value="Amidohydro_3"/>
    <property type="match status" value="1"/>
</dbReference>
<organism evidence="2 3">
    <name type="scientific">Asanoa siamensis</name>
    <dbReference type="NCBI Taxonomy" id="926357"/>
    <lineage>
        <taxon>Bacteria</taxon>
        <taxon>Bacillati</taxon>
        <taxon>Actinomycetota</taxon>
        <taxon>Actinomycetes</taxon>
        <taxon>Micromonosporales</taxon>
        <taxon>Micromonosporaceae</taxon>
        <taxon>Asanoa</taxon>
    </lineage>
</organism>
<dbReference type="Gene3D" id="2.30.40.10">
    <property type="entry name" value="Urease, subunit C, domain 1"/>
    <property type="match status" value="1"/>
</dbReference>
<dbReference type="Gene3D" id="3.20.20.140">
    <property type="entry name" value="Metal-dependent hydrolases"/>
    <property type="match status" value="1"/>
</dbReference>
<name>A0ABQ4CJJ6_9ACTN</name>
<accession>A0ABQ4CJJ6</accession>
<dbReference type="Gene3D" id="3.10.310.70">
    <property type="match status" value="1"/>
</dbReference>
<dbReference type="PANTHER" id="PTHR22642:SF2">
    <property type="entry name" value="PROTEIN LONG AFTER FAR-RED 3"/>
    <property type="match status" value="1"/>
</dbReference>
<dbReference type="InterPro" id="IPR006311">
    <property type="entry name" value="TAT_signal"/>
</dbReference>
<dbReference type="InterPro" id="IPR011059">
    <property type="entry name" value="Metal-dep_hydrolase_composite"/>
</dbReference>
<dbReference type="PROSITE" id="PS51318">
    <property type="entry name" value="TAT"/>
    <property type="match status" value="1"/>
</dbReference>
<dbReference type="SUPFAM" id="SSF51556">
    <property type="entry name" value="Metallo-dependent hydrolases"/>
    <property type="match status" value="1"/>
</dbReference>
<dbReference type="RefSeq" id="WP_203710925.1">
    <property type="nucleotide sequence ID" value="NZ_BONE01000005.1"/>
</dbReference>
<evidence type="ECO:0000259" key="1">
    <source>
        <dbReference type="Pfam" id="PF07969"/>
    </source>
</evidence>
<reference evidence="2 3" key="1">
    <citation type="submission" date="2021-01" db="EMBL/GenBank/DDBJ databases">
        <title>Whole genome shotgun sequence of Asanoa siamensis NBRC 107932.</title>
        <authorList>
            <person name="Komaki H."/>
            <person name="Tamura T."/>
        </authorList>
    </citation>
    <scope>NUCLEOTIDE SEQUENCE [LARGE SCALE GENOMIC DNA]</scope>
    <source>
        <strain evidence="2 3">NBRC 107932</strain>
    </source>
</reference>
<evidence type="ECO:0000313" key="3">
    <source>
        <dbReference type="Proteomes" id="UP000604117"/>
    </source>
</evidence>
<dbReference type="SUPFAM" id="SSF51338">
    <property type="entry name" value="Composite domain of metallo-dependent hydrolases"/>
    <property type="match status" value="1"/>
</dbReference>
<dbReference type="InterPro" id="IPR013108">
    <property type="entry name" value="Amidohydro_3"/>
</dbReference>
<evidence type="ECO:0000313" key="2">
    <source>
        <dbReference type="EMBL" id="GIF71441.1"/>
    </source>
</evidence>
<dbReference type="Proteomes" id="UP000604117">
    <property type="component" value="Unassembled WGS sequence"/>
</dbReference>
<feature type="domain" description="Amidohydrolase 3" evidence="1">
    <location>
        <begin position="96"/>
        <end position="569"/>
    </location>
</feature>
<dbReference type="EMBL" id="BONE01000005">
    <property type="protein sequence ID" value="GIF71441.1"/>
    <property type="molecule type" value="Genomic_DNA"/>
</dbReference>